<feature type="domain" description="GmrSD restriction endonucleases C-terminal" evidence="2">
    <location>
        <begin position="450"/>
        <end position="588"/>
    </location>
</feature>
<evidence type="ECO:0000313" key="3">
    <source>
        <dbReference type="EMBL" id="ANX01642.1"/>
    </source>
</evidence>
<dbReference type="PANTHER" id="PTHR35149:SF2">
    <property type="entry name" value="DUF262 DOMAIN-CONTAINING PROTEIN"/>
    <property type="match status" value="1"/>
</dbReference>
<feature type="domain" description="GmrSD restriction endonucleases N-terminal" evidence="1">
    <location>
        <begin position="13"/>
        <end position="225"/>
    </location>
</feature>
<organism evidence="3 4">
    <name type="scientific">Thermoclostridium stercorarium subsp. leptospartum DSM 9219</name>
    <dbReference type="NCBI Taxonomy" id="1346611"/>
    <lineage>
        <taxon>Bacteria</taxon>
        <taxon>Bacillati</taxon>
        <taxon>Bacillota</taxon>
        <taxon>Clostridia</taxon>
        <taxon>Eubacteriales</taxon>
        <taxon>Oscillospiraceae</taxon>
        <taxon>Thermoclostridium</taxon>
    </lineage>
</organism>
<dbReference type="InterPro" id="IPR004919">
    <property type="entry name" value="GmrSD_N"/>
</dbReference>
<dbReference type="RefSeq" id="WP_065820880.1">
    <property type="nucleotide sequence ID" value="NZ_CP014673.1"/>
</dbReference>
<dbReference type="EMBL" id="CP014673">
    <property type="protein sequence ID" value="ANX01642.1"/>
    <property type="molecule type" value="Genomic_DNA"/>
</dbReference>
<name>A0A1B1YLM2_THEST</name>
<dbReference type="InterPro" id="IPR011089">
    <property type="entry name" value="GmrSD_C"/>
</dbReference>
<accession>A0A1B1YLM2</accession>
<evidence type="ECO:0000259" key="1">
    <source>
        <dbReference type="Pfam" id="PF03235"/>
    </source>
</evidence>
<evidence type="ECO:0000259" key="2">
    <source>
        <dbReference type="Pfam" id="PF07510"/>
    </source>
</evidence>
<dbReference type="Pfam" id="PF03235">
    <property type="entry name" value="GmrSD_N"/>
    <property type="match status" value="1"/>
</dbReference>
<reference evidence="3 4" key="1">
    <citation type="submission" date="2016-02" db="EMBL/GenBank/DDBJ databases">
        <title>Comparison of Clostridium stercorarium subspecies using comparative genomics and transcriptomics.</title>
        <authorList>
            <person name="Schellenberg J."/>
            <person name="Thallinger G."/>
            <person name="Levin D.B."/>
            <person name="Zhang X."/>
            <person name="Alvare G."/>
            <person name="Fristensky B."/>
            <person name="Sparling R."/>
        </authorList>
    </citation>
    <scope>NUCLEOTIDE SEQUENCE [LARGE SCALE GENOMIC DNA]</scope>
    <source>
        <strain evidence="3 4">DSM 9219</strain>
    </source>
</reference>
<dbReference type="PANTHER" id="PTHR35149">
    <property type="entry name" value="SLL5132 PROTEIN"/>
    <property type="match status" value="1"/>
</dbReference>
<evidence type="ECO:0000313" key="4">
    <source>
        <dbReference type="Proteomes" id="UP000092931"/>
    </source>
</evidence>
<dbReference type="AlphaFoldDB" id="A0A1B1YLM2"/>
<dbReference type="Pfam" id="PF07510">
    <property type="entry name" value="GmrSD_C"/>
    <property type="match status" value="1"/>
</dbReference>
<evidence type="ECO:0008006" key="5">
    <source>
        <dbReference type="Google" id="ProtNLM"/>
    </source>
</evidence>
<protein>
    <recommendedName>
        <fullName evidence="5">DUF262 domain-containing protein</fullName>
    </recommendedName>
</protein>
<proteinExistence type="predicted"/>
<sequence>MNKITAHAVNLRTLLNNKYTVQYYQREYNWGTKQIEELIEDLTNEFFEFYKEGDRQIDVRNYGNYFLGPIILTNDNAIIDGQQRLSSLTLLLIYLNNLQKQQANLPKVNIDNYIYSEMYGQKTFCINVPEREECLASLFETDDYDIANEQSESVRNLYNRYKDIERIFPDELKGDPLPVFIEWLIDNVSLVQIRTDSEQDAHKVFVTMNDRGLRLTPTEMLKGYLLSMIDDNTIRNKANDLWKSKVVQLKDMEKDGDADFIKNWLRAQYAQTIREGKKDAENKDFDNIGTTFHKWVQENRSIIGLNSSIDFENFILKRFNMYSDIYIRLKDYSRNFNKEYEYVFYNADRGFTLQYQIILSAIRSDDTRDIIDKKIKMVSCFVDQFISIRVFNFKTVDYSSIRYTVFNITKMIRNKDISELAEILKHYINGMDLTLEGIDGFYLNQFTKRYMLHILARMTHYIEEQSGINSNFADYVNREQKNPYDIEHIWADDYTQGNHQQDFSTEEEFKQFRNRFGGLLILPKDKNRSLQDMEYSKKVIKYDSENLLARTLNKNCYSNNPLFLRFMNEAQLPFKPYEQFDKKALIERQSLYKEICKKIWDVNKIDLLANS</sequence>
<gene>
    <name evidence="3" type="ORF">CSTERLE_08660</name>
</gene>
<dbReference type="Proteomes" id="UP000092931">
    <property type="component" value="Chromosome"/>
</dbReference>